<sequence length="227" mass="25650">MLSINLASHQGFEIKRVASVSHHWSLCAEFSRWLVTALLRPVRFISYRREGQTALLEKFFDQYNAARGRKLNKHRHPSSSSSSSSPAPNSRKRRMSLAEQRVSRSVTPGEAFSSETNDLIWKAARARYWRNDARLTNIAKPATDMATEEEQLHKENSSRSQAERLASSRDTGYVVLPKRQRPFLGRGRPSGNKQTMARPYRRAPQGQEVGANTRQVSATVVDGKGIN</sequence>
<evidence type="ECO:0000313" key="2">
    <source>
        <dbReference type="EMBL" id="KAK3804430.1"/>
    </source>
</evidence>
<accession>A0AAE1BEQ3</accession>
<keyword evidence="3" id="KW-1185">Reference proteome</keyword>
<evidence type="ECO:0000313" key="3">
    <source>
        <dbReference type="Proteomes" id="UP001283361"/>
    </source>
</evidence>
<evidence type="ECO:0000256" key="1">
    <source>
        <dbReference type="SAM" id="MobiDB-lite"/>
    </source>
</evidence>
<feature type="region of interest" description="Disordered" evidence="1">
    <location>
        <begin position="140"/>
        <end position="227"/>
    </location>
</feature>
<dbReference type="EMBL" id="JAWDGP010000011">
    <property type="protein sequence ID" value="KAK3804430.1"/>
    <property type="molecule type" value="Genomic_DNA"/>
</dbReference>
<gene>
    <name evidence="2" type="ORF">RRG08_021014</name>
</gene>
<dbReference type="AlphaFoldDB" id="A0AAE1BEQ3"/>
<protein>
    <submittedName>
        <fullName evidence="2">Uncharacterized protein</fullName>
    </submittedName>
</protein>
<reference evidence="2" key="1">
    <citation type="journal article" date="2023" name="G3 (Bethesda)">
        <title>A reference genome for the long-term kleptoplast-retaining sea slug Elysia crispata morphotype clarki.</title>
        <authorList>
            <person name="Eastman K.E."/>
            <person name="Pendleton A.L."/>
            <person name="Shaikh M.A."/>
            <person name="Suttiyut T."/>
            <person name="Ogas R."/>
            <person name="Tomko P."/>
            <person name="Gavelis G."/>
            <person name="Widhalm J.R."/>
            <person name="Wisecaver J.H."/>
        </authorList>
    </citation>
    <scope>NUCLEOTIDE SEQUENCE</scope>
    <source>
        <strain evidence="2">ECLA1</strain>
    </source>
</reference>
<dbReference type="Proteomes" id="UP001283361">
    <property type="component" value="Unassembled WGS sequence"/>
</dbReference>
<name>A0AAE1BEQ3_9GAST</name>
<comment type="caution">
    <text evidence="2">The sequence shown here is derived from an EMBL/GenBank/DDBJ whole genome shotgun (WGS) entry which is preliminary data.</text>
</comment>
<proteinExistence type="predicted"/>
<feature type="region of interest" description="Disordered" evidence="1">
    <location>
        <begin position="70"/>
        <end position="110"/>
    </location>
</feature>
<organism evidence="2 3">
    <name type="scientific">Elysia crispata</name>
    <name type="common">lettuce slug</name>
    <dbReference type="NCBI Taxonomy" id="231223"/>
    <lineage>
        <taxon>Eukaryota</taxon>
        <taxon>Metazoa</taxon>
        <taxon>Spiralia</taxon>
        <taxon>Lophotrochozoa</taxon>
        <taxon>Mollusca</taxon>
        <taxon>Gastropoda</taxon>
        <taxon>Heterobranchia</taxon>
        <taxon>Euthyneura</taxon>
        <taxon>Panpulmonata</taxon>
        <taxon>Sacoglossa</taxon>
        <taxon>Placobranchoidea</taxon>
        <taxon>Plakobranchidae</taxon>
        <taxon>Elysia</taxon>
    </lineage>
</organism>